<dbReference type="RefSeq" id="WP_198570229.1">
    <property type="nucleotide sequence ID" value="NZ_CP066167.1"/>
</dbReference>
<evidence type="ECO:0000259" key="3">
    <source>
        <dbReference type="Pfam" id="PF13511"/>
    </source>
</evidence>
<evidence type="ECO:0000313" key="5">
    <source>
        <dbReference type="Proteomes" id="UP000596063"/>
    </source>
</evidence>
<reference evidence="4 5" key="1">
    <citation type="submission" date="2020-12" db="EMBL/GenBank/DDBJ databases">
        <authorList>
            <person name="Shan Y."/>
        </authorList>
    </citation>
    <scope>NUCLEOTIDE SEQUENCE [LARGE SCALE GENOMIC DNA]</scope>
    <source>
        <strain evidence="5">csc3.9</strain>
    </source>
</reference>
<feature type="region of interest" description="Disordered" evidence="1">
    <location>
        <begin position="28"/>
        <end position="94"/>
    </location>
</feature>
<keyword evidence="2" id="KW-0732">Signal</keyword>
<gene>
    <name evidence="4" type="ORF">I6N98_02410</name>
</gene>
<feature type="compositionally biased region" description="Polar residues" evidence="1">
    <location>
        <begin position="36"/>
        <end position="56"/>
    </location>
</feature>
<feature type="domain" description="DUF4124" evidence="3">
    <location>
        <begin position="11"/>
        <end position="63"/>
    </location>
</feature>
<feature type="chain" id="PRO_5032832927" evidence="2">
    <location>
        <begin position="23"/>
        <end position="170"/>
    </location>
</feature>
<evidence type="ECO:0000256" key="1">
    <source>
        <dbReference type="SAM" id="MobiDB-lite"/>
    </source>
</evidence>
<feature type="signal peptide" evidence="2">
    <location>
        <begin position="1"/>
        <end position="22"/>
    </location>
</feature>
<dbReference type="AlphaFoldDB" id="A0A7T4URU2"/>
<evidence type="ECO:0000313" key="4">
    <source>
        <dbReference type="EMBL" id="QQD18740.1"/>
    </source>
</evidence>
<proteinExistence type="predicted"/>
<organism evidence="4 5">
    <name type="scientific">Spongiibacter nanhainus</name>
    <dbReference type="NCBI Taxonomy" id="2794344"/>
    <lineage>
        <taxon>Bacteria</taxon>
        <taxon>Pseudomonadati</taxon>
        <taxon>Pseudomonadota</taxon>
        <taxon>Gammaproteobacteria</taxon>
        <taxon>Cellvibrionales</taxon>
        <taxon>Spongiibacteraceae</taxon>
        <taxon>Spongiibacter</taxon>
    </lineage>
</organism>
<dbReference type="Pfam" id="PF13511">
    <property type="entry name" value="DUF4124"/>
    <property type="match status" value="1"/>
</dbReference>
<dbReference type="KEGG" id="snan:I6N98_02410"/>
<accession>A0A7T4URU2</accession>
<dbReference type="EMBL" id="CP066167">
    <property type="protein sequence ID" value="QQD18740.1"/>
    <property type="molecule type" value="Genomic_DNA"/>
</dbReference>
<sequence length="170" mass="18193">MQPATIIIALLALLCTSVTASAEIYRSTDDRGNPVYSDTATPGSQEVDLQQPNTTPAVEPTPPSRPQNDDNNDSYAPRIRITQPTDGQVLPNGRLPTTVRIDSDLPLRAEHQLTLSIDGTPHTLSATTPTTHRIPLLSRGPHTLKATLKGANGKVLSSDSTHIIVHWPGG</sequence>
<protein>
    <submittedName>
        <fullName evidence="4">DUF4124 domain-containing protein</fullName>
    </submittedName>
</protein>
<keyword evidence="5" id="KW-1185">Reference proteome</keyword>
<dbReference type="InterPro" id="IPR025392">
    <property type="entry name" value="DUF4124"/>
</dbReference>
<evidence type="ECO:0000256" key="2">
    <source>
        <dbReference type="SAM" id="SignalP"/>
    </source>
</evidence>
<name>A0A7T4URU2_9GAMM</name>
<dbReference type="Proteomes" id="UP000596063">
    <property type="component" value="Chromosome"/>
</dbReference>